<evidence type="ECO:0000313" key="3">
    <source>
        <dbReference type="Proteomes" id="UP000693970"/>
    </source>
</evidence>
<gene>
    <name evidence="2" type="ORF">IV203_007631</name>
</gene>
<sequence>MNSLLSPSTLLSWEPNFSYSFFFDHICNAVNNNDQDDQHNIKNAFPRITYSHTPQQLEDNDNNDEQRDAPPSPCSNPKETIRSSGSCNPTSSPKSNPSSNSPKSSSSSRRRRRSDTTITPKMPRIETVLSVTDFIRMDHDESSLDYKSEWNNSSYFPGHASPTESLSSLDTAVTEATTVSTSSSCGSNDNTSSTTTTTKTIPTSILKKSKYTTTENKDDDDDTRDVRPTTTTTIPPKRKHNNLAASVVGHLLFSHSNSSNNNNNNNKSIRFAQTVKPAAPTAMYTRTLPTRRQKKRVKIVSSSSPKSKNNDAEQTALLVAYLQQEGLVTTAPVCDNYGLSSLYASTKTPLITLPA</sequence>
<accession>A0A9K3PCK0</accession>
<dbReference type="EMBL" id="JAGRRH010000025">
    <property type="protein sequence ID" value="KAG7342538.1"/>
    <property type="molecule type" value="Genomic_DNA"/>
</dbReference>
<feature type="region of interest" description="Disordered" evidence="1">
    <location>
        <begin position="211"/>
        <end position="237"/>
    </location>
</feature>
<feature type="region of interest" description="Disordered" evidence="1">
    <location>
        <begin position="180"/>
        <end position="199"/>
    </location>
</feature>
<organism evidence="2 3">
    <name type="scientific">Nitzschia inconspicua</name>
    <dbReference type="NCBI Taxonomy" id="303405"/>
    <lineage>
        <taxon>Eukaryota</taxon>
        <taxon>Sar</taxon>
        <taxon>Stramenopiles</taxon>
        <taxon>Ochrophyta</taxon>
        <taxon>Bacillariophyta</taxon>
        <taxon>Bacillariophyceae</taxon>
        <taxon>Bacillariophycidae</taxon>
        <taxon>Bacillariales</taxon>
        <taxon>Bacillariaceae</taxon>
        <taxon>Nitzschia</taxon>
    </lineage>
</organism>
<dbReference type="AlphaFoldDB" id="A0A9K3PCK0"/>
<protein>
    <submittedName>
        <fullName evidence="2">Uncharacterized protein</fullName>
    </submittedName>
</protein>
<feature type="region of interest" description="Disordered" evidence="1">
    <location>
        <begin position="54"/>
        <end position="124"/>
    </location>
</feature>
<keyword evidence="3" id="KW-1185">Reference proteome</keyword>
<proteinExistence type="predicted"/>
<evidence type="ECO:0000256" key="1">
    <source>
        <dbReference type="SAM" id="MobiDB-lite"/>
    </source>
</evidence>
<reference evidence="2" key="1">
    <citation type="journal article" date="2021" name="Sci. Rep.">
        <title>Diploid genomic architecture of Nitzschia inconspicua, an elite biomass production diatom.</title>
        <authorList>
            <person name="Oliver A."/>
            <person name="Podell S."/>
            <person name="Pinowska A."/>
            <person name="Traller J.C."/>
            <person name="Smith S.R."/>
            <person name="McClure R."/>
            <person name="Beliaev A."/>
            <person name="Bohutskyi P."/>
            <person name="Hill E.A."/>
            <person name="Rabines A."/>
            <person name="Zheng H."/>
            <person name="Allen L.Z."/>
            <person name="Kuo A."/>
            <person name="Grigoriev I.V."/>
            <person name="Allen A.E."/>
            <person name="Hazlebeck D."/>
            <person name="Allen E.E."/>
        </authorList>
    </citation>
    <scope>NUCLEOTIDE SEQUENCE</scope>
    <source>
        <strain evidence="2">Hildebrandi</strain>
    </source>
</reference>
<name>A0A9K3PCK0_9STRA</name>
<dbReference type="Proteomes" id="UP000693970">
    <property type="component" value="Unassembled WGS sequence"/>
</dbReference>
<reference evidence="2" key="2">
    <citation type="submission" date="2021-04" db="EMBL/GenBank/DDBJ databases">
        <authorList>
            <person name="Podell S."/>
        </authorList>
    </citation>
    <scope>NUCLEOTIDE SEQUENCE</scope>
    <source>
        <strain evidence="2">Hildebrandi</strain>
    </source>
</reference>
<evidence type="ECO:0000313" key="2">
    <source>
        <dbReference type="EMBL" id="KAG7342538.1"/>
    </source>
</evidence>
<feature type="compositionally biased region" description="Low complexity" evidence="1">
    <location>
        <begin position="91"/>
        <end position="107"/>
    </location>
</feature>
<comment type="caution">
    <text evidence="2">The sequence shown here is derived from an EMBL/GenBank/DDBJ whole genome shotgun (WGS) entry which is preliminary data.</text>
</comment>
<feature type="compositionally biased region" description="Polar residues" evidence="1">
    <location>
        <begin position="75"/>
        <end position="90"/>
    </location>
</feature>